<keyword evidence="2" id="KW-0812">Transmembrane</keyword>
<keyword evidence="2" id="KW-0472">Membrane</keyword>
<evidence type="ECO:0000256" key="2">
    <source>
        <dbReference type="SAM" id="Phobius"/>
    </source>
</evidence>
<protein>
    <submittedName>
        <fullName evidence="3">Uncharacterized protein TCIL3000_3_140</fullName>
    </submittedName>
</protein>
<name>G0UJP7_TRYCI</name>
<evidence type="ECO:0000256" key="1">
    <source>
        <dbReference type="SAM" id="MobiDB-lite"/>
    </source>
</evidence>
<dbReference type="VEuPathDB" id="TriTrypDB:TcIL3000_3_140"/>
<dbReference type="AlphaFoldDB" id="G0UJP7"/>
<evidence type="ECO:0000313" key="3">
    <source>
        <dbReference type="EMBL" id="CCC89601.1"/>
    </source>
</evidence>
<feature type="region of interest" description="Disordered" evidence="1">
    <location>
        <begin position="186"/>
        <end position="225"/>
    </location>
</feature>
<feature type="transmembrane region" description="Helical" evidence="2">
    <location>
        <begin position="7"/>
        <end position="28"/>
    </location>
</feature>
<accession>G0UJP7</accession>
<organism evidence="3">
    <name type="scientific">Trypanosoma congolense (strain IL3000)</name>
    <dbReference type="NCBI Taxonomy" id="1068625"/>
    <lineage>
        <taxon>Eukaryota</taxon>
        <taxon>Discoba</taxon>
        <taxon>Euglenozoa</taxon>
        <taxon>Kinetoplastea</taxon>
        <taxon>Metakinetoplastina</taxon>
        <taxon>Trypanosomatida</taxon>
        <taxon>Trypanosomatidae</taxon>
        <taxon>Trypanosoma</taxon>
        <taxon>Nannomonas</taxon>
    </lineage>
</organism>
<keyword evidence="2" id="KW-1133">Transmembrane helix</keyword>
<gene>
    <name evidence="3" type="ORF">TCIL3000_3_140</name>
</gene>
<proteinExistence type="predicted"/>
<sequence length="225" mass="26142">MTGRSSARVLTFFFIPFLFELTINFSVFKCHNRQHQRCRKGGWRGMLRRSASLCGVYVVGYTHPSTIPVPCAQRWDLRLARARIFQEYIEEKAPGAWQLEDERSMSPEFKTFTGYPARNMRPGYGQNLPEYIMQKRLPNNTHYELFARRDIPNEDNAMYGKYLYDMTVHGTSLPTTYRMHKDINKAQRNDRKLSGNRFKVLCSSGAKNPPSGWEPIPDAAEEEDS</sequence>
<dbReference type="EMBL" id="HE575316">
    <property type="protein sequence ID" value="CCC89601.1"/>
    <property type="molecule type" value="Genomic_DNA"/>
</dbReference>
<reference evidence="3" key="1">
    <citation type="journal article" date="2012" name="Proc. Natl. Acad. Sci. U.S.A.">
        <title>Antigenic diversity is generated by distinct evolutionary mechanisms in African trypanosome species.</title>
        <authorList>
            <person name="Jackson A.P."/>
            <person name="Berry A."/>
            <person name="Aslett M."/>
            <person name="Allison H.C."/>
            <person name="Burton P."/>
            <person name="Vavrova-Anderson J."/>
            <person name="Brown R."/>
            <person name="Browne H."/>
            <person name="Corton N."/>
            <person name="Hauser H."/>
            <person name="Gamble J."/>
            <person name="Gilderthorp R."/>
            <person name="Marcello L."/>
            <person name="McQuillan J."/>
            <person name="Otto T.D."/>
            <person name="Quail M.A."/>
            <person name="Sanders M.J."/>
            <person name="van Tonder A."/>
            <person name="Ginger M.L."/>
            <person name="Field M.C."/>
            <person name="Barry J.D."/>
            <person name="Hertz-Fowler C."/>
            <person name="Berriman M."/>
        </authorList>
    </citation>
    <scope>NUCLEOTIDE SEQUENCE</scope>
    <source>
        <strain evidence="3">IL3000</strain>
    </source>
</reference>